<evidence type="ECO:0000313" key="3">
    <source>
        <dbReference type="Proteomes" id="UP001516400"/>
    </source>
</evidence>
<organism evidence="2 3">
    <name type="scientific">Cryptolaemus montrouzieri</name>
    <dbReference type="NCBI Taxonomy" id="559131"/>
    <lineage>
        <taxon>Eukaryota</taxon>
        <taxon>Metazoa</taxon>
        <taxon>Ecdysozoa</taxon>
        <taxon>Arthropoda</taxon>
        <taxon>Hexapoda</taxon>
        <taxon>Insecta</taxon>
        <taxon>Pterygota</taxon>
        <taxon>Neoptera</taxon>
        <taxon>Endopterygota</taxon>
        <taxon>Coleoptera</taxon>
        <taxon>Polyphaga</taxon>
        <taxon>Cucujiformia</taxon>
        <taxon>Coccinelloidea</taxon>
        <taxon>Coccinellidae</taxon>
        <taxon>Scymninae</taxon>
        <taxon>Scymnini</taxon>
        <taxon>Cryptolaemus</taxon>
    </lineage>
</organism>
<name>A0ABD2N7Y3_9CUCU</name>
<reference evidence="2 3" key="1">
    <citation type="journal article" date="2021" name="BMC Biol.">
        <title>Horizontally acquired antibacterial genes associated with adaptive radiation of ladybird beetles.</title>
        <authorList>
            <person name="Li H.S."/>
            <person name="Tang X.F."/>
            <person name="Huang Y.H."/>
            <person name="Xu Z.Y."/>
            <person name="Chen M.L."/>
            <person name="Du X.Y."/>
            <person name="Qiu B.Y."/>
            <person name="Chen P.T."/>
            <person name="Zhang W."/>
            <person name="Slipinski A."/>
            <person name="Escalona H.E."/>
            <person name="Waterhouse R.M."/>
            <person name="Zwick A."/>
            <person name="Pang H."/>
        </authorList>
    </citation>
    <scope>NUCLEOTIDE SEQUENCE [LARGE SCALE GENOMIC DNA]</scope>
    <source>
        <strain evidence="2">SYSU2018</strain>
    </source>
</reference>
<feature type="transmembrane region" description="Helical" evidence="1">
    <location>
        <begin position="43"/>
        <end position="65"/>
    </location>
</feature>
<evidence type="ECO:0000256" key="1">
    <source>
        <dbReference type="SAM" id="Phobius"/>
    </source>
</evidence>
<keyword evidence="1" id="KW-0472">Membrane</keyword>
<comment type="caution">
    <text evidence="2">The sequence shown here is derived from an EMBL/GenBank/DDBJ whole genome shotgun (WGS) entry which is preliminary data.</text>
</comment>
<proteinExistence type="predicted"/>
<feature type="transmembrane region" description="Helical" evidence="1">
    <location>
        <begin position="12"/>
        <end position="31"/>
    </location>
</feature>
<feature type="transmembrane region" description="Helical" evidence="1">
    <location>
        <begin position="77"/>
        <end position="97"/>
    </location>
</feature>
<evidence type="ECO:0008006" key="4">
    <source>
        <dbReference type="Google" id="ProtNLM"/>
    </source>
</evidence>
<accession>A0ABD2N7Y3</accession>
<gene>
    <name evidence="2" type="ORF">HHI36_015818</name>
</gene>
<dbReference type="AlphaFoldDB" id="A0ABD2N7Y3"/>
<keyword evidence="3" id="KW-1185">Reference proteome</keyword>
<protein>
    <recommendedName>
        <fullName evidence="4">MARVEL domain-containing protein</fullName>
    </recommendedName>
</protein>
<sequence>MNSFWVVIRIPGFWMKILEAILSIITVYFIYGSYIEIHSIHTYHILQCTAFTYFLICGTLITEYVTEETSHFTESTFLIVGIPMHYTSGALNLYFYITLRNSDLITAEFLVSGVFFFLTGTLLIIDLLCIIYLDWPRDMRRERNPFRHMGDWWSHGPSEPKEPTRVSFVPT</sequence>
<keyword evidence="1" id="KW-0812">Transmembrane</keyword>
<feature type="transmembrane region" description="Helical" evidence="1">
    <location>
        <begin position="109"/>
        <end position="133"/>
    </location>
</feature>
<evidence type="ECO:0000313" key="2">
    <source>
        <dbReference type="EMBL" id="KAL3274430.1"/>
    </source>
</evidence>
<dbReference type="EMBL" id="JABFTP020000062">
    <property type="protein sequence ID" value="KAL3274430.1"/>
    <property type="molecule type" value="Genomic_DNA"/>
</dbReference>
<keyword evidence="1" id="KW-1133">Transmembrane helix</keyword>
<dbReference type="Proteomes" id="UP001516400">
    <property type="component" value="Unassembled WGS sequence"/>
</dbReference>